<proteinExistence type="predicted"/>
<organism evidence="1 2">
    <name type="scientific">Conger conger</name>
    <name type="common">Conger eel</name>
    <name type="synonym">Muraena conger</name>
    <dbReference type="NCBI Taxonomy" id="82655"/>
    <lineage>
        <taxon>Eukaryota</taxon>
        <taxon>Metazoa</taxon>
        <taxon>Chordata</taxon>
        <taxon>Craniata</taxon>
        <taxon>Vertebrata</taxon>
        <taxon>Euteleostomi</taxon>
        <taxon>Actinopterygii</taxon>
        <taxon>Neopterygii</taxon>
        <taxon>Teleostei</taxon>
        <taxon>Anguilliformes</taxon>
        <taxon>Congridae</taxon>
        <taxon>Conger</taxon>
    </lineage>
</organism>
<dbReference type="EMBL" id="JAFJMO010000009">
    <property type="protein sequence ID" value="KAJ8267490.1"/>
    <property type="molecule type" value="Genomic_DNA"/>
</dbReference>
<protein>
    <submittedName>
        <fullName evidence="1">Uncharacterized protein</fullName>
    </submittedName>
</protein>
<evidence type="ECO:0000313" key="2">
    <source>
        <dbReference type="Proteomes" id="UP001152803"/>
    </source>
</evidence>
<reference evidence="1" key="1">
    <citation type="journal article" date="2023" name="Science">
        <title>Genome structures resolve the early diversification of teleost fishes.</title>
        <authorList>
            <person name="Parey E."/>
            <person name="Louis A."/>
            <person name="Montfort J."/>
            <person name="Bouchez O."/>
            <person name="Roques C."/>
            <person name="Iampietro C."/>
            <person name="Lluch J."/>
            <person name="Castinel A."/>
            <person name="Donnadieu C."/>
            <person name="Desvignes T."/>
            <person name="Floi Bucao C."/>
            <person name="Jouanno E."/>
            <person name="Wen M."/>
            <person name="Mejri S."/>
            <person name="Dirks R."/>
            <person name="Jansen H."/>
            <person name="Henkel C."/>
            <person name="Chen W.J."/>
            <person name="Zahm M."/>
            <person name="Cabau C."/>
            <person name="Klopp C."/>
            <person name="Thompson A.W."/>
            <person name="Robinson-Rechavi M."/>
            <person name="Braasch I."/>
            <person name="Lecointre G."/>
            <person name="Bobe J."/>
            <person name="Postlethwait J.H."/>
            <person name="Berthelot C."/>
            <person name="Roest Crollius H."/>
            <person name="Guiguen Y."/>
        </authorList>
    </citation>
    <scope>NUCLEOTIDE SEQUENCE</scope>
    <source>
        <strain evidence="1">Concon-B</strain>
    </source>
</reference>
<name>A0A9Q1HW73_CONCO</name>
<accession>A0A9Q1HW73</accession>
<comment type="caution">
    <text evidence="1">The sequence shown here is derived from an EMBL/GenBank/DDBJ whole genome shotgun (WGS) entry which is preliminary data.</text>
</comment>
<dbReference type="Proteomes" id="UP001152803">
    <property type="component" value="Unassembled WGS sequence"/>
</dbReference>
<gene>
    <name evidence="1" type="ORF">COCON_G00126620</name>
</gene>
<keyword evidence="2" id="KW-1185">Reference proteome</keyword>
<evidence type="ECO:0000313" key="1">
    <source>
        <dbReference type="EMBL" id="KAJ8267490.1"/>
    </source>
</evidence>
<dbReference type="AlphaFoldDB" id="A0A9Q1HW73"/>
<sequence>MCIYVGLLVGKRNMSSENGNIGGPDYTTKATREGTIPNLERDVQGAEAVKIKRTGRSHCLLEALRTDRRRTVSEFSDRVPWERLHRHGDPAVEAKARPVRPTHLLGAGGSVRSGTGPAFVLLCRDVVS</sequence>